<keyword evidence="2" id="KW-0413">Isomerase</keyword>
<dbReference type="Pfam" id="PF12680">
    <property type="entry name" value="SnoaL_2"/>
    <property type="match status" value="1"/>
</dbReference>
<evidence type="ECO:0000259" key="1">
    <source>
        <dbReference type="Pfam" id="PF12680"/>
    </source>
</evidence>
<dbReference type="InterPro" id="IPR032710">
    <property type="entry name" value="NTF2-like_dom_sf"/>
</dbReference>
<dbReference type="InterPro" id="IPR037401">
    <property type="entry name" value="SnoaL-like"/>
</dbReference>
<evidence type="ECO:0000313" key="3">
    <source>
        <dbReference type="Proteomes" id="UP000076563"/>
    </source>
</evidence>
<proteinExistence type="predicted"/>
<dbReference type="OrthoDB" id="120422at2"/>
<dbReference type="CDD" id="cd00531">
    <property type="entry name" value="NTF2_like"/>
    <property type="match status" value="1"/>
</dbReference>
<dbReference type="Gene3D" id="3.10.450.50">
    <property type="match status" value="1"/>
</dbReference>
<sequence>MKNQVNKIIAEKFLSAYASHDWEEIGKLMHPDVTWTLPGEGKISGTAKGIDEVVNRVKTIVKSGVKTKLHHILIGQTGLTLSLKNTAVAEDGRILDEELATVLSIQDELVIKIDTYLSDVPMMERYFK</sequence>
<dbReference type="Proteomes" id="UP000076563">
    <property type="component" value="Unassembled WGS sequence"/>
</dbReference>
<dbReference type="AlphaFoldDB" id="A0A161S0I2"/>
<dbReference type="EMBL" id="LQRA01000109">
    <property type="protein sequence ID" value="KZE71882.1"/>
    <property type="molecule type" value="Genomic_DNA"/>
</dbReference>
<gene>
    <name evidence="2" type="ORF">AV654_34615</name>
</gene>
<organism evidence="2 3">
    <name type="scientific">Paenibacillus elgii</name>
    <dbReference type="NCBI Taxonomy" id="189691"/>
    <lineage>
        <taxon>Bacteria</taxon>
        <taxon>Bacillati</taxon>
        <taxon>Bacillota</taxon>
        <taxon>Bacilli</taxon>
        <taxon>Bacillales</taxon>
        <taxon>Paenibacillaceae</taxon>
        <taxon>Paenibacillus</taxon>
    </lineage>
</organism>
<accession>A0A161S0I2</accession>
<dbReference type="SUPFAM" id="SSF54427">
    <property type="entry name" value="NTF2-like"/>
    <property type="match status" value="1"/>
</dbReference>
<keyword evidence="3" id="KW-1185">Reference proteome</keyword>
<dbReference type="GO" id="GO:0016853">
    <property type="term" value="F:isomerase activity"/>
    <property type="evidence" value="ECO:0007669"/>
    <property type="project" value="UniProtKB-KW"/>
</dbReference>
<reference evidence="3" key="1">
    <citation type="submission" date="2016-01" db="EMBL/GenBank/DDBJ databases">
        <title>Draft genome of Chromobacterium sp. F49.</title>
        <authorList>
            <person name="Hong K.W."/>
        </authorList>
    </citation>
    <scope>NUCLEOTIDE SEQUENCE [LARGE SCALE GENOMIC DNA]</scope>
    <source>
        <strain evidence="3">M63</strain>
    </source>
</reference>
<comment type="caution">
    <text evidence="2">The sequence shown here is derived from an EMBL/GenBank/DDBJ whole genome shotgun (WGS) entry which is preliminary data.</text>
</comment>
<protein>
    <submittedName>
        <fullName evidence="2">Ketosteroid isomerase</fullName>
    </submittedName>
</protein>
<evidence type="ECO:0000313" key="2">
    <source>
        <dbReference type="EMBL" id="KZE71882.1"/>
    </source>
</evidence>
<name>A0A161S0I2_9BACL</name>
<dbReference type="RefSeq" id="WP_063187863.1">
    <property type="nucleotide sequence ID" value="NZ_LQRA01000109.1"/>
</dbReference>
<feature type="domain" description="SnoaL-like" evidence="1">
    <location>
        <begin position="11"/>
        <end position="90"/>
    </location>
</feature>